<dbReference type="AlphaFoldDB" id="A0A9P6AA78"/>
<organism evidence="1 2">
    <name type="scientific">Pleurotus eryngii</name>
    <name type="common">Boletus of the steppes</name>
    <dbReference type="NCBI Taxonomy" id="5323"/>
    <lineage>
        <taxon>Eukaryota</taxon>
        <taxon>Fungi</taxon>
        <taxon>Dikarya</taxon>
        <taxon>Basidiomycota</taxon>
        <taxon>Agaricomycotina</taxon>
        <taxon>Agaricomycetes</taxon>
        <taxon>Agaricomycetidae</taxon>
        <taxon>Agaricales</taxon>
        <taxon>Pleurotineae</taxon>
        <taxon>Pleurotaceae</taxon>
        <taxon>Pleurotus</taxon>
    </lineage>
</organism>
<dbReference type="EMBL" id="MU154526">
    <property type="protein sequence ID" value="KAF9500639.1"/>
    <property type="molecule type" value="Genomic_DNA"/>
</dbReference>
<evidence type="ECO:0000313" key="2">
    <source>
        <dbReference type="Proteomes" id="UP000807025"/>
    </source>
</evidence>
<protein>
    <recommendedName>
        <fullName evidence="3">Pheromone</fullName>
    </recommendedName>
</protein>
<gene>
    <name evidence="1" type="ORF">BDN71DRAFT_1440063</name>
</gene>
<keyword evidence="2" id="KW-1185">Reference proteome</keyword>
<comment type="caution">
    <text evidence="1">The sequence shown here is derived from an EMBL/GenBank/DDBJ whole genome shotgun (WGS) entry which is preliminary data.</text>
</comment>
<accession>A0A9P6AA78</accession>
<dbReference type="Proteomes" id="UP000807025">
    <property type="component" value="Unassembled WGS sequence"/>
</dbReference>
<evidence type="ECO:0000313" key="1">
    <source>
        <dbReference type="EMBL" id="KAF9500639.1"/>
    </source>
</evidence>
<evidence type="ECO:0008006" key="3">
    <source>
        <dbReference type="Google" id="ProtNLM"/>
    </source>
</evidence>
<proteinExistence type="predicted"/>
<name>A0A9P6AA78_PLEER</name>
<sequence length="87" mass="9205">MVRVFARALEYSTSVAAQIPSACKHLPDTQRTTNPLLQSHPLPSMDSFTAITSFFSTTVSKVEDATAELPINEEGEGSGGGAYCVVA</sequence>
<reference evidence="1" key="1">
    <citation type="submission" date="2020-11" db="EMBL/GenBank/DDBJ databases">
        <authorList>
            <consortium name="DOE Joint Genome Institute"/>
            <person name="Ahrendt S."/>
            <person name="Riley R."/>
            <person name="Andreopoulos W."/>
            <person name="Labutti K."/>
            <person name="Pangilinan J."/>
            <person name="Ruiz-Duenas F.J."/>
            <person name="Barrasa J.M."/>
            <person name="Sanchez-Garcia M."/>
            <person name="Camarero S."/>
            <person name="Miyauchi S."/>
            <person name="Serrano A."/>
            <person name="Linde D."/>
            <person name="Babiker R."/>
            <person name="Drula E."/>
            <person name="Ayuso-Fernandez I."/>
            <person name="Pacheco R."/>
            <person name="Padilla G."/>
            <person name="Ferreira P."/>
            <person name="Barriuso J."/>
            <person name="Kellner H."/>
            <person name="Castanera R."/>
            <person name="Alfaro M."/>
            <person name="Ramirez L."/>
            <person name="Pisabarro A.G."/>
            <person name="Kuo A."/>
            <person name="Tritt A."/>
            <person name="Lipzen A."/>
            <person name="He G."/>
            <person name="Yan M."/>
            <person name="Ng V."/>
            <person name="Cullen D."/>
            <person name="Martin F."/>
            <person name="Rosso M.-N."/>
            <person name="Henrissat B."/>
            <person name="Hibbett D."/>
            <person name="Martinez A.T."/>
            <person name="Grigoriev I.V."/>
        </authorList>
    </citation>
    <scope>NUCLEOTIDE SEQUENCE</scope>
    <source>
        <strain evidence="1">ATCC 90797</strain>
    </source>
</reference>